<dbReference type="CDD" id="cd05777">
    <property type="entry name" value="DNA_polB_delta_exo"/>
    <property type="match status" value="1"/>
</dbReference>
<dbReference type="Gene3D" id="2.40.50.730">
    <property type="match status" value="2"/>
</dbReference>
<evidence type="ECO:0000256" key="7">
    <source>
        <dbReference type="ARBA" id="ARBA00022705"/>
    </source>
</evidence>
<proteinExistence type="inferred from homology"/>
<keyword evidence="18 21" id="KW-0539">Nucleus</keyword>
<dbReference type="SUPFAM" id="SSF56672">
    <property type="entry name" value="DNA/RNA polymerases"/>
    <property type="match status" value="1"/>
</dbReference>
<dbReference type="InterPro" id="IPR050240">
    <property type="entry name" value="DNA_pol_type-B"/>
</dbReference>
<dbReference type="InterPro" id="IPR006134">
    <property type="entry name" value="DNA-dir_DNA_pol_B_multi_dom"/>
</dbReference>
<keyword evidence="9 21" id="KW-0479">Metal-binding</keyword>
<dbReference type="GO" id="GO:0008270">
    <property type="term" value="F:zinc ion binding"/>
    <property type="evidence" value="ECO:0007669"/>
    <property type="project" value="UniProtKB-KW"/>
</dbReference>
<dbReference type="Gene3D" id="1.10.287.690">
    <property type="entry name" value="Helix hairpin bin"/>
    <property type="match status" value="1"/>
</dbReference>
<dbReference type="Pfam" id="PF00136">
    <property type="entry name" value="DNA_pol_B"/>
    <property type="match status" value="1"/>
</dbReference>
<evidence type="ECO:0000256" key="10">
    <source>
        <dbReference type="ARBA" id="ARBA00022771"/>
    </source>
</evidence>
<dbReference type="AlphaFoldDB" id="A0A8H3PF72"/>
<evidence type="ECO:0000259" key="23">
    <source>
        <dbReference type="Pfam" id="PF00136"/>
    </source>
</evidence>
<evidence type="ECO:0000256" key="12">
    <source>
        <dbReference type="ARBA" id="ARBA00022833"/>
    </source>
</evidence>
<dbReference type="GO" id="GO:0000166">
    <property type="term" value="F:nucleotide binding"/>
    <property type="evidence" value="ECO:0007669"/>
    <property type="project" value="InterPro"/>
</dbReference>
<dbReference type="FunFam" id="1.10.287.690:FF:000001">
    <property type="entry name" value="DNA polymerase"/>
    <property type="match status" value="1"/>
</dbReference>
<keyword evidence="8" id="KW-0540">Nuclease</keyword>
<evidence type="ECO:0000313" key="27">
    <source>
        <dbReference type="Proteomes" id="UP000664521"/>
    </source>
</evidence>
<evidence type="ECO:0000256" key="5">
    <source>
        <dbReference type="ARBA" id="ARBA00022679"/>
    </source>
</evidence>
<dbReference type="SUPFAM" id="SSF53098">
    <property type="entry name" value="Ribonuclease H-like"/>
    <property type="match status" value="1"/>
</dbReference>
<dbReference type="GO" id="GO:0045004">
    <property type="term" value="P:DNA replication proofreading"/>
    <property type="evidence" value="ECO:0007669"/>
    <property type="project" value="TreeGrafter"/>
</dbReference>
<dbReference type="EMBL" id="CAJPDS010000132">
    <property type="protein sequence ID" value="CAF9939512.1"/>
    <property type="molecule type" value="Genomic_DNA"/>
</dbReference>
<feature type="region of interest" description="Disordered" evidence="22">
    <location>
        <begin position="1"/>
        <end position="100"/>
    </location>
</feature>
<name>A0A8H3PF72_9LECA</name>
<dbReference type="Gene3D" id="3.30.420.10">
    <property type="entry name" value="Ribonuclease H-like superfamily/Ribonuclease H"/>
    <property type="match status" value="1"/>
</dbReference>
<dbReference type="InterPro" id="IPR006172">
    <property type="entry name" value="DNA-dir_DNA_pol_B"/>
</dbReference>
<dbReference type="NCBIfam" id="TIGR00592">
    <property type="entry name" value="pol2"/>
    <property type="match status" value="1"/>
</dbReference>
<gene>
    <name evidence="26" type="primary">POL3</name>
    <name evidence="26" type="ORF">HETSPECPRED_001803</name>
</gene>
<dbReference type="GO" id="GO:0003887">
    <property type="term" value="F:DNA-directed DNA polymerase activity"/>
    <property type="evidence" value="ECO:0007669"/>
    <property type="project" value="UniProtKB-KW"/>
</dbReference>
<evidence type="ECO:0000259" key="24">
    <source>
        <dbReference type="Pfam" id="PF03104"/>
    </source>
</evidence>
<sequence>MPAAVLKPPKRVLGDSTKAHRNANNALPSPNSAKRRKLDNGSSPSKLKLSQNGPSGKLGSSQPRSQFEEEVLEKLTQDVGGLKEKNAEKDQQWGRPGLDDFDENKDSLCFQQIEIEEGTLAGGKSALKLFGVTETGHSVLLHVTDFLHYLYIAAPVSFTQHDCDGFRTYLDSQLGLHQPAIQLVQMVLRENLMKFQGNQKSPYLKITVTDPKHITKLRSMLESGERGLSYKGLWKGIDSGILTFDSIQYVLRFMIDTGVTGMSWVEVPQSKYRMIAQRDRLSNCQIEAQVHYRDLIAHSNDGEWAKMAPLRILSFDIECAGRKGIFPEANQDPVIQIANVVTRYGEAKPFVRNVFSLDTCRLIVNTQILEFDAEDKMLMAWRDFLEKVDPDVIIGYNIANFDFPYLLDRAKHLKCTRFPYWTRLQNHQSYAKDTNFSSKQMGNRDTKATNTNGRLQLDLLQLIQRDHQLRSYTLNAVCAHFLGEQKEDVHHTMITELFNGTPESRGRLAVYCLKDAYLPQRLMDKLMCLVNYTEMARVTGVPFNYLLARGQQVKFISQLFRKALEQHLVIPNLRTDASDEQYEGATVIEPIRGYYDVPIATLDFASLYPSIIQAHNLCYTTLLDKKMVERQGLKKGDDYIVTPNGDLFCTAKIRKGLLTQILEELLGARKCAKKELAIETDTFKKAVLNGRQLALKVSANSVYGITGATVGKLPCLEIASSTTSYGRQMIEKTKEEVEARYNIANGYSHDAQVIYGDTDSVMVKFGPKELEKAMEMGQDAANFVSSKFVKPIKLEFEKVYFPYLLINKKRYAGLYWTSPEKHDKMDSKGIETVRRDNCRLVQNVIETSLRKILIDRDVQGAQDYVKDTISDLLQNKIDMSKLVITKALSKADYANKQAHVELAERMKKRDAGSAPTLGDRVAYVIVKGASGAKNFERSEDPIFVLENNIPIDTKYYLDNQLAKPLGRIFDPILGEKRAGQLLTGEHTRSISVAAPSLGGLMKFAKKTQTCMGCKKPLVGKDEMAGAVCENCRPRLGELYTKTLTKVSDLEVRFGRLWTQCQRCQGSVHCEVICSSKDCPIFYMRMKAKKDVEDAGKELTRFDFDVASW</sequence>
<dbReference type="FunFam" id="2.40.50.730:FF:000004">
    <property type="entry name" value="DNA polymerase"/>
    <property type="match status" value="1"/>
</dbReference>
<dbReference type="InterPro" id="IPR017964">
    <property type="entry name" value="DNA-dir_DNA_pol_B_CS"/>
</dbReference>
<comment type="function">
    <text evidence="20">Catalytic component of DNA polymerase delta (DNA polymerase III) which participates in chromosomal DNA replication. Required during synthesis of the lagging DNA strands at the replication fork, binds at/or near replication origins and moves along DNA with the replication fork. Participates in leading strand synthesis during replication initiation and termination. Has 3'-5' proofreading exonuclease activity that corrects errors arising during DNA replication.</text>
</comment>
<feature type="domain" description="DNA-directed DNA polymerase family B multifunctional" evidence="23">
    <location>
        <begin position="541"/>
        <end position="972"/>
    </location>
</feature>
<dbReference type="GO" id="GO:0043625">
    <property type="term" value="C:delta DNA polymerase complex"/>
    <property type="evidence" value="ECO:0007669"/>
    <property type="project" value="TreeGrafter"/>
</dbReference>
<evidence type="ECO:0000256" key="16">
    <source>
        <dbReference type="ARBA" id="ARBA00023014"/>
    </source>
</evidence>
<evidence type="ECO:0000256" key="18">
    <source>
        <dbReference type="ARBA" id="ARBA00023242"/>
    </source>
</evidence>
<feature type="compositionally biased region" description="Basic and acidic residues" evidence="22">
    <location>
        <begin position="72"/>
        <end position="92"/>
    </location>
</feature>
<evidence type="ECO:0000256" key="17">
    <source>
        <dbReference type="ARBA" id="ARBA00023125"/>
    </source>
</evidence>
<keyword evidence="16 21" id="KW-0411">Iron-sulfur</keyword>
<dbReference type="PANTHER" id="PTHR10322:SF23">
    <property type="entry name" value="DNA POLYMERASE DELTA CATALYTIC SUBUNIT"/>
    <property type="match status" value="1"/>
</dbReference>
<dbReference type="FunFam" id="1.10.132.60:FF:000001">
    <property type="entry name" value="DNA polymerase"/>
    <property type="match status" value="1"/>
</dbReference>
<dbReference type="Proteomes" id="UP000664521">
    <property type="component" value="Unassembled WGS sequence"/>
</dbReference>
<dbReference type="CDD" id="cd05533">
    <property type="entry name" value="POLBc_delta"/>
    <property type="match status" value="1"/>
</dbReference>
<evidence type="ECO:0000256" key="9">
    <source>
        <dbReference type="ARBA" id="ARBA00022723"/>
    </source>
</evidence>
<dbReference type="InterPro" id="IPR012337">
    <property type="entry name" value="RNaseH-like_sf"/>
</dbReference>
<keyword evidence="11" id="KW-0378">Hydrolase</keyword>
<dbReference type="InterPro" id="IPR042087">
    <property type="entry name" value="DNA_pol_B_thumb"/>
</dbReference>
<evidence type="ECO:0000256" key="20">
    <source>
        <dbReference type="ARBA" id="ARBA00055225"/>
    </source>
</evidence>
<protein>
    <recommendedName>
        <fullName evidence="21">DNA polymerase</fullName>
        <ecNumber evidence="21">2.7.7.7</ecNumber>
    </recommendedName>
</protein>
<dbReference type="PROSITE" id="PS00116">
    <property type="entry name" value="DNA_POLYMERASE_B"/>
    <property type="match status" value="1"/>
</dbReference>
<dbReference type="EC" id="2.7.7.7" evidence="21"/>
<comment type="catalytic activity">
    <reaction evidence="19 21">
        <text>DNA(n) + a 2'-deoxyribonucleoside 5'-triphosphate = DNA(n+1) + diphosphate</text>
        <dbReference type="Rhea" id="RHEA:22508"/>
        <dbReference type="Rhea" id="RHEA-COMP:17339"/>
        <dbReference type="Rhea" id="RHEA-COMP:17340"/>
        <dbReference type="ChEBI" id="CHEBI:33019"/>
        <dbReference type="ChEBI" id="CHEBI:61560"/>
        <dbReference type="ChEBI" id="CHEBI:173112"/>
        <dbReference type="EC" id="2.7.7.7"/>
    </reaction>
</comment>
<dbReference type="GO" id="GO:0008296">
    <property type="term" value="F:3'-5'-DNA exonuclease activity"/>
    <property type="evidence" value="ECO:0007669"/>
    <property type="project" value="TreeGrafter"/>
</dbReference>
<organism evidence="26 27">
    <name type="scientific">Heterodermia speciosa</name>
    <dbReference type="NCBI Taxonomy" id="116794"/>
    <lineage>
        <taxon>Eukaryota</taxon>
        <taxon>Fungi</taxon>
        <taxon>Dikarya</taxon>
        <taxon>Ascomycota</taxon>
        <taxon>Pezizomycotina</taxon>
        <taxon>Lecanoromycetes</taxon>
        <taxon>OSLEUM clade</taxon>
        <taxon>Lecanoromycetidae</taxon>
        <taxon>Caliciales</taxon>
        <taxon>Physciaceae</taxon>
        <taxon>Heterodermia</taxon>
    </lineage>
</organism>
<keyword evidence="14 21" id="KW-0239">DNA-directed DNA polymerase</keyword>
<feature type="domain" description="C4-type zinc-finger of DNA polymerase delta" evidence="25">
    <location>
        <begin position="1010"/>
        <end position="1084"/>
    </location>
</feature>
<comment type="similarity">
    <text evidence="3 21">Belongs to the DNA polymerase type-B family.</text>
</comment>
<evidence type="ECO:0000256" key="3">
    <source>
        <dbReference type="ARBA" id="ARBA00005755"/>
    </source>
</evidence>
<keyword evidence="7 21" id="KW-0235">DNA replication</keyword>
<accession>A0A8H3PF72</accession>
<evidence type="ECO:0000256" key="1">
    <source>
        <dbReference type="ARBA" id="ARBA00001966"/>
    </source>
</evidence>
<dbReference type="PANTHER" id="PTHR10322">
    <property type="entry name" value="DNA POLYMERASE CATALYTIC SUBUNIT"/>
    <property type="match status" value="1"/>
</dbReference>
<evidence type="ECO:0000256" key="21">
    <source>
        <dbReference type="RuleBase" id="RU000442"/>
    </source>
</evidence>
<evidence type="ECO:0000256" key="4">
    <source>
        <dbReference type="ARBA" id="ARBA00022485"/>
    </source>
</evidence>
<dbReference type="Pfam" id="PF03104">
    <property type="entry name" value="DNA_pol_B_exo1"/>
    <property type="match status" value="1"/>
</dbReference>
<evidence type="ECO:0000256" key="11">
    <source>
        <dbReference type="ARBA" id="ARBA00022801"/>
    </source>
</evidence>
<evidence type="ECO:0000256" key="19">
    <source>
        <dbReference type="ARBA" id="ARBA00049244"/>
    </source>
</evidence>
<evidence type="ECO:0000256" key="15">
    <source>
        <dbReference type="ARBA" id="ARBA00023004"/>
    </source>
</evidence>
<dbReference type="InterPro" id="IPR023211">
    <property type="entry name" value="DNA_pol_palm_dom_sf"/>
</dbReference>
<comment type="caution">
    <text evidence="26">The sequence shown here is derived from an EMBL/GenBank/DDBJ whole genome shotgun (WGS) entry which is preliminary data.</text>
</comment>
<keyword evidence="17 21" id="KW-0238">DNA-binding</keyword>
<dbReference type="Pfam" id="PF14260">
    <property type="entry name" value="zf-C4pol"/>
    <property type="match status" value="1"/>
</dbReference>
<reference evidence="26" key="1">
    <citation type="submission" date="2021-03" db="EMBL/GenBank/DDBJ databases">
        <authorList>
            <person name="Tagirdzhanova G."/>
        </authorList>
    </citation>
    <scope>NUCLEOTIDE SEQUENCE</scope>
</reference>
<evidence type="ECO:0000256" key="22">
    <source>
        <dbReference type="SAM" id="MobiDB-lite"/>
    </source>
</evidence>
<evidence type="ECO:0000256" key="6">
    <source>
        <dbReference type="ARBA" id="ARBA00022695"/>
    </source>
</evidence>
<dbReference type="OrthoDB" id="2414538at2759"/>
<keyword evidence="13" id="KW-0269">Exonuclease</keyword>
<keyword evidence="4 21" id="KW-0004">4Fe-4S</keyword>
<evidence type="ECO:0000259" key="25">
    <source>
        <dbReference type="Pfam" id="PF14260"/>
    </source>
</evidence>
<dbReference type="InterPro" id="IPR006133">
    <property type="entry name" value="DNA-dir_DNA_pol_B_exonuc"/>
</dbReference>
<dbReference type="InterPro" id="IPR043502">
    <property type="entry name" value="DNA/RNA_pol_sf"/>
</dbReference>
<dbReference type="GO" id="GO:0051539">
    <property type="term" value="F:4 iron, 4 sulfur cluster binding"/>
    <property type="evidence" value="ECO:0007669"/>
    <property type="project" value="UniProtKB-KW"/>
</dbReference>
<dbReference type="SMART" id="SM00486">
    <property type="entry name" value="POLBc"/>
    <property type="match status" value="1"/>
</dbReference>
<feature type="compositionally biased region" description="Low complexity" evidence="22">
    <location>
        <begin position="22"/>
        <end position="32"/>
    </location>
</feature>
<dbReference type="PRINTS" id="PR00106">
    <property type="entry name" value="DNAPOLB"/>
</dbReference>
<comment type="subcellular location">
    <subcellularLocation>
        <location evidence="2 21">Nucleus</location>
    </subcellularLocation>
</comment>
<keyword evidence="15 21" id="KW-0408">Iron</keyword>
<evidence type="ECO:0000313" key="26">
    <source>
        <dbReference type="EMBL" id="CAF9939512.1"/>
    </source>
</evidence>
<dbReference type="InterPro" id="IPR025687">
    <property type="entry name" value="Znf-C4pol"/>
</dbReference>
<dbReference type="FunFam" id="3.30.420.10:FF:000004">
    <property type="entry name" value="DNA polymerase"/>
    <property type="match status" value="1"/>
</dbReference>
<keyword evidence="10 21" id="KW-0863">Zinc-finger</keyword>
<feature type="compositionally biased region" description="Polar residues" evidence="22">
    <location>
        <begin position="40"/>
        <end position="65"/>
    </location>
</feature>
<keyword evidence="27" id="KW-1185">Reference proteome</keyword>
<keyword evidence="6 21" id="KW-0548">Nucleotidyltransferase</keyword>
<comment type="cofactor">
    <cofactor evidence="1 21">
        <name>[4Fe-4S] cluster</name>
        <dbReference type="ChEBI" id="CHEBI:49883"/>
    </cofactor>
</comment>
<dbReference type="Gene3D" id="3.90.1600.10">
    <property type="entry name" value="Palm domain of DNA polymerase"/>
    <property type="match status" value="1"/>
</dbReference>
<evidence type="ECO:0000256" key="13">
    <source>
        <dbReference type="ARBA" id="ARBA00022839"/>
    </source>
</evidence>
<dbReference type="GO" id="GO:0003677">
    <property type="term" value="F:DNA binding"/>
    <property type="evidence" value="ECO:0007669"/>
    <property type="project" value="UniProtKB-KW"/>
</dbReference>
<dbReference type="Gene3D" id="1.10.132.60">
    <property type="entry name" value="DNA polymerase family B, C-terminal domain"/>
    <property type="match status" value="1"/>
</dbReference>
<dbReference type="GO" id="GO:0006297">
    <property type="term" value="P:nucleotide-excision repair, DNA gap filling"/>
    <property type="evidence" value="ECO:0007669"/>
    <property type="project" value="TreeGrafter"/>
</dbReference>
<keyword evidence="5 21" id="KW-0808">Transferase</keyword>
<evidence type="ECO:0000256" key="14">
    <source>
        <dbReference type="ARBA" id="ARBA00022932"/>
    </source>
</evidence>
<evidence type="ECO:0000256" key="2">
    <source>
        <dbReference type="ARBA" id="ARBA00004123"/>
    </source>
</evidence>
<keyword evidence="12 21" id="KW-0862">Zinc</keyword>
<dbReference type="InterPro" id="IPR036397">
    <property type="entry name" value="RNaseH_sf"/>
</dbReference>
<feature type="domain" description="DNA-directed DNA polymerase family B exonuclease" evidence="24">
    <location>
        <begin position="246"/>
        <end position="477"/>
    </location>
</feature>
<dbReference type="GO" id="GO:0006287">
    <property type="term" value="P:base-excision repair, gap-filling"/>
    <property type="evidence" value="ECO:0007669"/>
    <property type="project" value="TreeGrafter"/>
</dbReference>
<evidence type="ECO:0000256" key="8">
    <source>
        <dbReference type="ARBA" id="ARBA00022722"/>
    </source>
</evidence>